<feature type="compositionally biased region" description="Low complexity" evidence="1">
    <location>
        <begin position="204"/>
        <end position="218"/>
    </location>
</feature>
<gene>
    <name evidence="2" type="ORF">Cpir12675_001883</name>
</gene>
<evidence type="ECO:0000256" key="1">
    <source>
        <dbReference type="SAM" id="MobiDB-lite"/>
    </source>
</evidence>
<name>A0ABR3ZCJ8_9PEZI</name>
<reference evidence="2 3" key="1">
    <citation type="journal article" date="2024" name="IMA Fungus">
        <title>IMA Genome - F19 : A genome assembly and annotation guide to empower mycologists, including annotated draft genome sequences of Ceratocystis pirilliformis, Diaporthe australafricana, Fusarium ophioides, Paecilomyces lecythidis, and Sporothrix stenoceras.</title>
        <authorList>
            <person name="Aylward J."/>
            <person name="Wilson A.M."/>
            <person name="Visagie C.M."/>
            <person name="Spraker J."/>
            <person name="Barnes I."/>
            <person name="Buitendag C."/>
            <person name="Ceriani C."/>
            <person name="Del Mar Angel L."/>
            <person name="du Plessis D."/>
            <person name="Fuchs T."/>
            <person name="Gasser K."/>
            <person name="Kramer D."/>
            <person name="Li W."/>
            <person name="Munsamy K."/>
            <person name="Piso A."/>
            <person name="Price J.L."/>
            <person name="Sonnekus B."/>
            <person name="Thomas C."/>
            <person name="van der Nest A."/>
            <person name="van Dijk A."/>
            <person name="van Heerden A."/>
            <person name="van Vuuren N."/>
            <person name="Yilmaz N."/>
            <person name="Duong T.A."/>
            <person name="van der Merwe N.A."/>
            <person name="Wingfield M.J."/>
            <person name="Wingfield B.D."/>
        </authorList>
    </citation>
    <scope>NUCLEOTIDE SEQUENCE [LARGE SCALE GENOMIC DNA]</scope>
    <source>
        <strain evidence="2 3">CMW 12675</strain>
    </source>
</reference>
<dbReference type="EMBL" id="JAWDJO010000032">
    <property type="protein sequence ID" value="KAL1898418.1"/>
    <property type="molecule type" value="Genomic_DNA"/>
</dbReference>
<dbReference type="CDD" id="cd00174">
    <property type="entry name" value="SH3"/>
    <property type="match status" value="1"/>
</dbReference>
<organism evidence="2 3">
    <name type="scientific">Ceratocystis pirilliformis</name>
    <dbReference type="NCBI Taxonomy" id="259994"/>
    <lineage>
        <taxon>Eukaryota</taxon>
        <taxon>Fungi</taxon>
        <taxon>Dikarya</taxon>
        <taxon>Ascomycota</taxon>
        <taxon>Pezizomycotina</taxon>
        <taxon>Sordariomycetes</taxon>
        <taxon>Hypocreomycetidae</taxon>
        <taxon>Microascales</taxon>
        <taxon>Ceratocystidaceae</taxon>
        <taxon>Ceratocystis</taxon>
    </lineage>
</organism>
<feature type="compositionally biased region" description="Pro residues" evidence="1">
    <location>
        <begin position="224"/>
        <end position="244"/>
    </location>
</feature>
<feature type="region of interest" description="Disordered" evidence="1">
    <location>
        <begin position="156"/>
        <end position="253"/>
    </location>
</feature>
<dbReference type="SUPFAM" id="SSF50044">
    <property type="entry name" value="SH3-domain"/>
    <property type="match status" value="1"/>
</dbReference>
<keyword evidence="3" id="KW-1185">Reference proteome</keyword>
<dbReference type="Proteomes" id="UP001583280">
    <property type="component" value="Unassembled WGS sequence"/>
</dbReference>
<evidence type="ECO:0008006" key="4">
    <source>
        <dbReference type="Google" id="ProtNLM"/>
    </source>
</evidence>
<sequence length="756" mass="82786">MDQLADLILTPFRDIVGKGRTAVDVAGSGHPEMAKAAQSLIKEGGRALKRIEPQCQRHADEFGTSFVDAVKASDEIAVLRTELNDLLWEFDDYTELDHFDVSKYTELQQASRKAAPRIHDILMRMRIEPLVTRPISMYGGSSNDYGSMNAFPHLGVSTSNDEKDTNNSFIPSSHPHNTTTAHSHQRSAPSVSQLDAIGIHHQKPQGIAPNPQAIPQPQTSHPQLAPPAPLPPASAPAPPQPPLGNPWEISPKSAVGQVPGVEVVSPVPETSPLPAINTRSSSKDVPYHGSDIVASPESITCDGAISTDSASGAATHSWVKVPPSVIPKPQPTLSNPQSETLPDNHFSPAKLNFSNPNYHSPIGPSNTDSTQALFDDGLIVVEIGSPTQPSSSSALINPNVEACNPVRITSDSSFHIYKGFCKGAISVLDGEEGVIPVRKQTLTGPHVVARCTHYRGNFTLDGMGFRLRLLQKSHVATRRNDEQFYACLICVNLGHTVEGSDATIFFTQKDLFSHLSRHPRPFPTIDKLKIVQSQTIPEEFRNKYDLHVKSPQAVSLTVGEAEQISNRPTAICKENIKRIYGMRTLNDDTPVFEMAEGARIVSINFLDRYEGEWCIGYHDGLYASFPFDVVRLEQPPADQIQHKPTSTVQAVARWKFAPRSKGKNDWLKFDKGDVISNIAFASRNHWCWSGTNSKGKRGIFLASHIDPNSVAERAMTGDSPSAASSGKPPQTTVIRHLLHIMLKEKTDRTSKMPRAW</sequence>
<feature type="compositionally biased region" description="Polar residues" evidence="1">
    <location>
        <begin position="166"/>
        <end position="193"/>
    </location>
</feature>
<dbReference type="InterPro" id="IPR036028">
    <property type="entry name" value="SH3-like_dom_sf"/>
</dbReference>
<accession>A0ABR3ZCJ8</accession>
<proteinExistence type="predicted"/>
<protein>
    <recommendedName>
        <fullName evidence="4">SH3 domain-containing protein</fullName>
    </recommendedName>
</protein>
<dbReference type="Gene3D" id="2.30.30.40">
    <property type="entry name" value="SH3 Domains"/>
    <property type="match status" value="1"/>
</dbReference>
<evidence type="ECO:0000313" key="3">
    <source>
        <dbReference type="Proteomes" id="UP001583280"/>
    </source>
</evidence>
<evidence type="ECO:0000313" key="2">
    <source>
        <dbReference type="EMBL" id="KAL1898418.1"/>
    </source>
</evidence>
<comment type="caution">
    <text evidence="2">The sequence shown here is derived from an EMBL/GenBank/DDBJ whole genome shotgun (WGS) entry which is preliminary data.</text>
</comment>